<dbReference type="GO" id="GO:0034085">
    <property type="term" value="P:establishment of sister chromatid cohesion"/>
    <property type="evidence" value="ECO:0007669"/>
    <property type="project" value="TreeGrafter"/>
</dbReference>
<keyword evidence="3" id="KW-0547">Nucleotide-binding</keyword>
<dbReference type="InterPro" id="IPR045028">
    <property type="entry name" value="DinG/Rad3-like"/>
</dbReference>
<keyword evidence="3" id="KW-0067">ATP-binding</keyword>
<dbReference type="GO" id="GO:0005524">
    <property type="term" value="F:ATP binding"/>
    <property type="evidence" value="ECO:0007669"/>
    <property type="project" value="InterPro"/>
</dbReference>
<evidence type="ECO:0000259" key="2">
    <source>
        <dbReference type="SMART" id="SM00491"/>
    </source>
</evidence>
<dbReference type="GO" id="GO:0003678">
    <property type="term" value="F:DNA helicase activity"/>
    <property type="evidence" value="ECO:0007669"/>
    <property type="project" value="InterPro"/>
</dbReference>
<dbReference type="InterPro" id="IPR027417">
    <property type="entry name" value="P-loop_NTPase"/>
</dbReference>
<dbReference type="EMBL" id="CASHTH010001414">
    <property type="protein sequence ID" value="CAI8015024.1"/>
    <property type="molecule type" value="Genomic_DNA"/>
</dbReference>
<dbReference type="GO" id="GO:0006139">
    <property type="term" value="P:nucleobase-containing compound metabolic process"/>
    <property type="evidence" value="ECO:0007669"/>
    <property type="project" value="InterPro"/>
</dbReference>
<dbReference type="CDD" id="cd18788">
    <property type="entry name" value="SF2_C_XPD"/>
    <property type="match status" value="1"/>
</dbReference>
<evidence type="ECO:0000313" key="3">
    <source>
        <dbReference type="EMBL" id="CAI8015024.1"/>
    </source>
</evidence>
<organism evidence="3 4">
    <name type="scientific">Geodia barretti</name>
    <name type="common">Barrett's horny sponge</name>
    <dbReference type="NCBI Taxonomy" id="519541"/>
    <lineage>
        <taxon>Eukaryota</taxon>
        <taxon>Metazoa</taxon>
        <taxon>Porifera</taxon>
        <taxon>Demospongiae</taxon>
        <taxon>Heteroscleromorpha</taxon>
        <taxon>Tetractinellida</taxon>
        <taxon>Astrophorina</taxon>
        <taxon>Geodiidae</taxon>
        <taxon>Geodia</taxon>
    </lineage>
</organism>
<dbReference type="SMART" id="SM00491">
    <property type="entry name" value="HELICc2"/>
    <property type="match status" value="1"/>
</dbReference>
<dbReference type="FunFam" id="3.40.50.300:FF:002532">
    <property type="entry name" value="DEAD/H-box helicase 11"/>
    <property type="match status" value="1"/>
</dbReference>
<evidence type="ECO:0000313" key="4">
    <source>
        <dbReference type="Proteomes" id="UP001174909"/>
    </source>
</evidence>
<evidence type="ECO:0000256" key="1">
    <source>
        <dbReference type="SAM" id="MobiDB-lite"/>
    </source>
</evidence>
<keyword evidence="3" id="KW-0378">Hydrolase</keyword>
<feature type="domain" description="ATP-dependent helicase C-terminal" evidence="2">
    <location>
        <begin position="252"/>
        <end position="413"/>
    </location>
</feature>
<gene>
    <name evidence="3" type="ORF">GBAR_LOCUS9360</name>
</gene>
<dbReference type="PANTHER" id="PTHR11472">
    <property type="entry name" value="DNA REPAIR DEAD HELICASE RAD3/XP-D SUBFAMILY MEMBER"/>
    <property type="match status" value="1"/>
</dbReference>
<dbReference type="AlphaFoldDB" id="A0AA35WC28"/>
<protein>
    <submittedName>
        <fullName evidence="3">ATP-dependent DNA helicase DDX11</fullName>
    </submittedName>
</protein>
<name>A0AA35WC28_GEOBA</name>
<reference evidence="3" key="1">
    <citation type="submission" date="2023-03" db="EMBL/GenBank/DDBJ databases">
        <authorList>
            <person name="Steffen K."/>
            <person name="Cardenas P."/>
        </authorList>
    </citation>
    <scope>NUCLEOTIDE SEQUENCE</scope>
</reference>
<dbReference type="Proteomes" id="UP001174909">
    <property type="component" value="Unassembled WGS sequence"/>
</dbReference>
<dbReference type="Gene3D" id="3.40.50.300">
    <property type="entry name" value="P-loop containing nucleotide triphosphate hydrolases"/>
    <property type="match status" value="1"/>
</dbReference>
<dbReference type="InterPro" id="IPR013020">
    <property type="entry name" value="Rad3/Chl1-like"/>
</dbReference>
<dbReference type="GO" id="GO:0005634">
    <property type="term" value="C:nucleus"/>
    <property type="evidence" value="ECO:0007669"/>
    <property type="project" value="TreeGrafter"/>
</dbReference>
<comment type="caution">
    <text evidence="3">The sequence shown here is derived from an EMBL/GenBank/DDBJ whole genome shotgun (WGS) entry which is preliminary data.</text>
</comment>
<dbReference type="GO" id="GO:0003676">
    <property type="term" value="F:nucleic acid binding"/>
    <property type="evidence" value="ECO:0007669"/>
    <property type="project" value="InterPro"/>
</dbReference>
<feature type="region of interest" description="Disordered" evidence="1">
    <location>
        <begin position="77"/>
        <end position="98"/>
    </location>
</feature>
<keyword evidence="4" id="KW-1185">Reference proteome</keyword>
<dbReference type="PANTHER" id="PTHR11472:SF41">
    <property type="entry name" value="ATP-DEPENDENT DNA HELICASE DDX11-RELATED"/>
    <property type="match status" value="1"/>
</dbReference>
<feature type="compositionally biased region" description="Gly residues" evidence="1">
    <location>
        <begin position="81"/>
        <end position="93"/>
    </location>
</feature>
<sequence length="490" mass="54024">MRAVSDSNKSGKVNKTSTPDADVKLLRLNDFLFTSGLDNINLFKVLRYCKRSEISKKLNGFVDRFFDHHLLPDSAQVGQGQADGSGRGQGVGVASGDDKQMRSPLMIIESFLSALTSADKDGRIVVTKSATVTLSRLKFLLLNPAVHFSPILHECRAVVVTGGTMQPVSEFKDQLLYSVGVSPSRVIEFSCGHVIPADHLLPVALSRGPSGVTFDFTYQTRDTTALMDELGRAILNLCNVVPGGVVCFFPSYEYEKRIYTHWTTTGCLDKINSKKKVFREPKMASQVETILTQYSRCIEFNGGGGGGGVGGLSGALLLSVVGGKLSEGINFSDDMGRCVVMVGLPYPNIKSPELAEKMRYLNSTLPRDPDGKLPGQIHYENLCMKAVNQSIGRSIRHARDYACIVLADQRYSRPSVRSKLPQWISSQLVVCESFGPAFSSLRKVSCPWLQLYIDFYIPPFPHSSSMRKRKKLKMFHQINCTIISTLFPCP</sequence>
<keyword evidence="3" id="KW-0347">Helicase</keyword>
<dbReference type="GO" id="GO:0016818">
    <property type="term" value="F:hydrolase activity, acting on acid anhydrides, in phosphorus-containing anhydrides"/>
    <property type="evidence" value="ECO:0007669"/>
    <property type="project" value="InterPro"/>
</dbReference>
<dbReference type="InterPro" id="IPR006555">
    <property type="entry name" value="ATP-dep_Helicase_C"/>
</dbReference>
<proteinExistence type="predicted"/>
<dbReference type="Pfam" id="PF13307">
    <property type="entry name" value="Helicase_C_2"/>
    <property type="match status" value="1"/>
</dbReference>
<accession>A0AA35WC28</accession>
<dbReference type="NCBIfam" id="TIGR00604">
    <property type="entry name" value="rad3"/>
    <property type="match status" value="1"/>
</dbReference>